<dbReference type="Gene3D" id="6.10.280.160">
    <property type="entry name" value="Mediator of RNA polymerase II transcription subunit 22"/>
    <property type="match status" value="1"/>
</dbReference>
<evidence type="ECO:0000256" key="3">
    <source>
        <dbReference type="ARBA" id="ARBA00023015"/>
    </source>
</evidence>
<dbReference type="Pfam" id="PF06179">
    <property type="entry name" value="Med22"/>
    <property type="match status" value="1"/>
</dbReference>
<keyword evidence="4" id="KW-0804">Transcription</keyword>
<sequence>MDASLPRNTPALMGRIDKLYSEVIKHYEALVGLAAIDNQTDRNTTALAQYQMQVETSALIRTIEDAQTLIRQLQEMWLFGQLDTLGDGEAKQRSDESAKALAGMLQRLVEQGTAAPTRAANDVVMS</sequence>
<accession>A0A4U0U4N5</accession>
<keyword evidence="7" id="KW-1185">Reference proteome</keyword>
<evidence type="ECO:0000313" key="7">
    <source>
        <dbReference type="Proteomes" id="UP000308549"/>
    </source>
</evidence>
<gene>
    <name evidence="6" type="ORF">B0A50_03188</name>
</gene>
<dbReference type="GO" id="GO:0016592">
    <property type="term" value="C:mediator complex"/>
    <property type="evidence" value="ECO:0007669"/>
    <property type="project" value="InterPro"/>
</dbReference>
<evidence type="ECO:0000256" key="5">
    <source>
        <dbReference type="ARBA" id="ARBA00023242"/>
    </source>
</evidence>
<reference evidence="6 7" key="1">
    <citation type="submission" date="2017-03" db="EMBL/GenBank/DDBJ databases">
        <title>Genomes of endolithic fungi from Antarctica.</title>
        <authorList>
            <person name="Coleine C."/>
            <person name="Masonjones S."/>
            <person name="Stajich J.E."/>
        </authorList>
    </citation>
    <scope>NUCLEOTIDE SEQUENCE [LARGE SCALE GENOMIC DNA]</scope>
    <source>
        <strain evidence="6 7">CCFEE 6315</strain>
    </source>
</reference>
<name>A0A4U0U4N5_9PEZI</name>
<comment type="similarity">
    <text evidence="2">Belongs to the Mediator complex subunit 22 family.</text>
</comment>
<evidence type="ECO:0000256" key="1">
    <source>
        <dbReference type="ARBA" id="ARBA00004123"/>
    </source>
</evidence>
<keyword evidence="5" id="KW-0539">Nucleus</keyword>
<dbReference type="OrthoDB" id="203279at2759"/>
<dbReference type="Proteomes" id="UP000308549">
    <property type="component" value="Unassembled WGS sequence"/>
</dbReference>
<evidence type="ECO:0000313" key="6">
    <source>
        <dbReference type="EMBL" id="TKA29824.1"/>
    </source>
</evidence>
<keyword evidence="3" id="KW-0805">Transcription regulation</keyword>
<evidence type="ECO:0000256" key="2">
    <source>
        <dbReference type="ARBA" id="ARBA00005942"/>
    </source>
</evidence>
<dbReference type="EMBL" id="NAJL01000013">
    <property type="protein sequence ID" value="TKA29824.1"/>
    <property type="molecule type" value="Genomic_DNA"/>
</dbReference>
<organism evidence="6 7">
    <name type="scientific">Salinomyces thailandicus</name>
    <dbReference type="NCBI Taxonomy" id="706561"/>
    <lineage>
        <taxon>Eukaryota</taxon>
        <taxon>Fungi</taxon>
        <taxon>Dikarya</taxon>
        <taxon>Ascomycota</taxon>
        <taxon>Pezizomycotina</taxon>
        <taxon>Dothideomycetes</taxon>
        <taxon>Dothideomycetidae</taxon>
        <taxon>Mycosphaerellales</taxon>
        <taxon>Teratosphaeriaceae</taxon>
        <taxon>Salinomyces</taxon>
    </lineage>
</organism>
<comment type="subcellular location">
    <subcellularLocation>
        <location evidence="1">Nucleus</location>
    </subcellularLocation>
</comment>
<dbReference type="GO" id="GO:0006357">
    <property type="term" value="P:regulation of transcription by RNA polymerase II"/>
    <property type="evidence" value="ECO:0007669"/>
    <property type="project" value="InterPro"/>
</dbReference>
<evidence type="ECO:0000256" key="4">
    <source>
        <dbReference type="ARBA" id="ARBA00023163"/>
    </source>
</evidence>
<protein>
    <submittedName>
        <fullName evidence="6">Uncharacterized protein</fullName>
    </submittedName>
</protein>
<proteinExistence type="inferred from homology"/>
<dbReference type="AlphaFoldDB" id="A0A4U0U4N5"/>
<comment type="caution">
    <text evidence="6">The sequence shown here is derived from an EMBL/GenBank/DDBJ whole genome shotgun (WGS) entry which is preliminary data.</text>
</comment>
<dbReference type="GO" id="GO:0003712">
    <property type="term" value="F:transcription coregulator activity"/>
    <property type="evidence" value="ECO:0007669"/>
    <property type="project" value="InterPro"/>
</dbReference>
<dbReference type="InterPro" id="IPR009332">
    <property type="entry name" value="Med22"/>
</dbReference>